<keyword evidence="3" id="KW-1185">Reference proteome</keyword>
<proteinExistence type="predicted"/>
<sequence length="82" mass="9291">MKILMKKNCGWFKLVAATRPPKVDVGRFDGREKELKKKNNFSSQPSRPPTSTFGGLEASTHDFNYTNLIFSDLNLQGTDKLK</sequence>
<organism evidence="2 3">
    <name type="scientific">Brachionus plicatilis</name>
    <name type="common">Marine rotifer</name>
    <name type="synonym">Brachionus muelleri</name>
    <dbReference type="NCBI Taxonomy" id="10195"/>
    <lineage>
        <taxon>Eukaryota</taxon>
        <taxon>Metazoa</taxon>
        <taxon>Spiralia</taxon>
        <taxon>Gnathifera</taxon>
        <taxon>Rotifera</taxon>
        <taxon>Eurotatoria</taxon>
        <taxon>Monogononta</taxon>
        <taxon>Pseudotrocha</taxon>
        <taxon>Ploima</taxon>
        <taxon>Brachionidae</taxon>
        <taxon>Brachionus</taxon>
    </lineage>
</organism>
<protein>
    <submittedName>
        <fullName evidence="2">Uncharacterized protein</fullName>
    </submittedName>
</protein>
<evidence type="ECO:0000313" key="3">
    <source>
        <dbReference type="Proteomes" id="UP000276133"/>
    </source>
</evidence>
<name>A0A3M7PYQ6_BRAPC</name>
<evidence type="ECO:0000256" key="1">
    <source>
        <dbReference type="SAM" id="MobiDB-lite"/>
    </source>
</evidence>
<accession>A0A3M7PYQ6</accession>
<reference evidence="2 3" key="1">
    <citation type="journal article" date="2018" name="Sci. Rep.">
        <title>Genomic signatures of local adaptation to the degree of environmental predictability in rotifers.</title>
        <authorList>
            <person name="Franch-Gras L."/>
            <person name="Hahn C."/>
            <person name="Garcia-Roger E.M."/>
            <person name="Carmona M.J."/>
            <person name="Serra M."/>
            <person name="Gomez A."/>
        </authorList>
    </citation>
    <scope>NUCLEOTIDE SEQUENCE [LARGE SCALE GENOMIC DNA]</scope>
    <source>
        <strain evidence="2">HYR1</strain>
    </source>
</reference>
<feature type="compositionally biased region" description="Polar residues" evidence="1">
    <location>
        <begin position="40"/>
        <end position="53"/>
    </location>
</feature>
<evidence type="ECO:0000313" key="2">
    <source>
        <dbReference type="EMBL" id="RNA03851.1"/>
    </source>
</evidence>
<feature type="region of interest" description="Disordered" evidence="1">
    <location>
        <begin position="30"/>
        <end position="55"/>
    </location>
</feature>
<gene>
    <name evidence="2" type="ORF">BpHYR1_020158</name>
</gene>
<dbReference type="Proteomes" id="UP000276133">
    <property type="component" value="Unassembled WGS sequence"/>
</dbReference>
<dbReference type="EMBL" id="REGN01008324">
    <property type="protein sequence ID" value="RNA03851.1"/>
    <property type="molecule type" value="Genomic_DNA"/>
</dbReference>
<comment type="caution">
    <text evidence="2">The sequence shown here is derived from an EMBL/GenBank/DDBJ whole genome shotgun (WGS) entry which is preliminary data.</text>
</comment>
<dbReference type="AlphaFoldDB" id="A0A3M7PYQ6"/>